<organism evidence="2 3">
    <name type="scientific">Blyttiomyces helicus</name>
    <dbReference type="NCBI Taxonomy" id="388810"/>
    <lineage>
        <taxon>Eukaryota</taxon>
        <taxon>Fungi</taxon>
        <taxon>Fungi incertae sedis</taxon>
        <taxon>Chytridiomycota</taxon>
        <taxon>Chytridiomycota incertae sedis</taxon>
        <taxon>Chytridiomycetes</taxon>
        <taxon>Chytridiomycetes incertae sedis</taxon>
        <taxon>Blyttiomyces</taxon>
    </lineage>
</organism>
<reference evidence="3" key="1">
    <citation type="journal article" date="2018" name="Nat. Microbiol.">
        <title>Leveraging single-cell genomics to expand the fungal tree of life.</title>
        <authorList>
            <person name="Ahrendt S.R."/>
            <person name="Quandt C.A."/>
            <person name="Ciobanu D."/>
            <person name="Clum A."/>
            <person name="Salamov A."/>
            <person name="Andreopoulos B."/>
            <person name="Cheng J.F."/>
            <person name="Woyke T."/>
            <person name="Pelin A."/>
            <person name="Henrissat B."/>
            <person name="Reynolds N.K."/>
            <person name="Benny G.L."/>
            <person name="Smith M.E."/>
            <person name="James T.Y."/>
            <person name="Grigoriev I.V."/>
        </authorList>
    </citation>
    <scope>NUCLEOTIDE SEQUENCE [LARGE SCALE GENOMIC DNA]</scope>
</reference>
<dbReference type="AlphaFoldDB" id="A0A4P9W2E5"/>
<feature type="compositionally biased region" description="Basic and acidic residues" evidence="1">
    <location>
        <begin position="123"/>
        <end position="151"/>
    </location>
</feature>
<evidence type="ECO:0000313" key="3">
    <source>
        <dbReference type="Proteomes" id="UP000269721"/>
    </source>
</evidence>
<sequence>PPPPTPNDAIRTPPHQPTGSPPRQAMPGEPNQDPAAVIPTTNPNEAPPLPNAHRPPSRAASMRQHVAVEYEQPPHQDPQHQSLSNTPPSTAPTSEATAKHGHPPSQRSPHTHHDHPGLMTEARSPHRDLHAPPHHGCDAGHPKRVSKPPEPRRHRGQHPCPAP</sequence>
<protein>
    <submittedName>
        <fullName evidence="2">Uncharacterized protein</fullName>
    </submittedName>
</protein>
<feature type="non-terminal residue" evidence="2">
    <location>
        <position position="1"/>
    </location>
</feature>
<name>A0A4P9W2E5_9FUNG</name>
<evidence type="ECO:0000256" key="1">
    <source>
        <dbReference type="SAM" id="MobiDB-lite"/>
    </source>
</evidence>
<proteinExistence type="predicted"/>
<feature type="non-terminal residue" evidence="2">
    <location>
        <position position="163"/>
    </location>
</feature>
<feature type="region of interest" description="Disordered" evidence="1">
    <location>
        <begin position="1"/>
        <end position="163"/>
    </location>
</feature>
<dbReference type="EMBL" id="KZ998634">
    <property type="protein sequence ID" value="RKO85902.1"/>
    <property type="molecule type" value="Genomic_DNA"/>
</dbReference>
<gene>
    <name evidence="2" type="ORF">BDK51DRAFT_10729</name>
</gene>
<accession>A0A4P9W2E5</accession>
<dbReference type="Proteomes" id="UP000269721">
    <property type="component" value="Unassembled WGS sequence"/>
</dbReference>
<feature type="compositionally biased region" description="Low complexity" evidence="1">
    <location>
        <begin position="84"/>
        <end position="96"/>
    </location>
</feature>
<keyword evidence="3" id="KW-1185">Reference proteome</keyword>
<evidence type="ECO:0000313" key="2">
    <source>
        <dbReference type="EMBL" id="RKO85902.1"/>
    </source>
</evidence>
<feature type="compositionally biased region" description="Basic and acidic residues" evidence="1">
    <location>
        <begin position="66"/>
        <end position="78"/>
    </location>
</feature>